<dbReference type="Gene3D" id="3.30.559.30">
    <property type="entry name" value="Nonribosomal peptide synthetase, condensation domain"/>
    <property type="match status" value="1"/>
</dbReference>
<dbReference type="Gene3D" id="3.30.559.10">
    <property type="entry name" value="Chloramphenicol acetyltransferase-like domain"/>
    <property type="match status" value="1"/>
</dbReference>
<keyword evidence="3" id="KW-1185">Reference proteome</keyword>
<dbReference type="InterPro" id="IPR052058">
    <property type="entry name" value="Alcohol_O-acetyltransferase"/>
</dbReference>
<feature type="region of interest" description="Disordered" evidence="1">
    <location>
        <begin position="423"/>
        <end position="445"/>
    </location>
</feature>
<dbReference type="AlphaFoldDB" id="A0A1Y2GMJ0"/>
<evidence type="ECO:0000313" key="2">
    <source>
        <dbReference type="EMBL" id="ORZ13423.1"/>
    </source>
</evidence>
<evidence type="ECO:0000256" key="1">
    <source>
        <dbReference type="SAM" id="MobiDB-lite"/>
    </source>
</evidence>
<evidence type="ECO:0000313" key="3">
    <source>
        <dbReference type="Proteomes" id="UP000193648"/>
    </source>
</evidence>
<dbReference type="GeneID" id="33566370"/>
<dbReference type="InterPro" id="IPR010828">
    <property type="entry name" value="Atf2/Sli1-like"/>
</dbReference>
<organism evidence="2 3">
    <name type="scientific">Lobosporangium transversale</name>
    <dbReference type="NCBI Taxonomy" id="64571"/>
    <lineage>
        <taxon>Eukaryota</taxon>
        <taxon>Fungi</taxon>
        <taxon>Fungi incertae sedis</taxon>
        <taxon>Mucoromycota</taxon>
        <taxon>Mortierellomycotina</taxon>
        <taxon>Mortierellomycetes</taxon>
        <taxon>Mortierellales</taxon>
        <taxon>Mortierellaceae</taxon>
        <taxon>Lobosporangium</taxon>
    </lineage>
</organism>
<keyword evidence="2" id="KW-0808">Transferase</keyword>
<reference evidence="2 3" key="1">
    <citation type="submission" date="2016-07" db="EMBL/GenBank/DDBJ databases">
        <title>Pervasive Adenine N6-methylation of Active Genes in Fungi.</title>
        <authorList>
            <consortium name="DOE Joint Genome Institute"/>
            <person name="Mondo S.J."/>
            <person name="Dannebaum R.O."/>
            <person name="Kuo R.C."/>
            <person name="Labutti K."/>
            <person name="Haridas S."/>
            <person name="Kuo A."/>
            <person name="Salamov A."/>
            <person name="Ahrendt S.R."/>
            <person name="Lipzen A."/>
            <person name="Sullivan W."/>
            <person name="Andreopoulos W.B."/>
            <person name="Clum A."/>
            <person name="Lindquist E."/>
            <person name="Daum C."/>
            <person name="Ramamoorthy G.K."/>
            <person name="Gryganskyi A."/>
            <person name="Culley D."/>
            <person name="Magnuson J.K."/>
            <person name="James T.Y."/>
            <person name="O'Malley M.A."/>
            <person name="Stajich J.E."/>
            <person name="Spatafora J.W."/>
            <person name="Visel A."/>
            <person name="Grigoriev I.V."/>
        </authorList>
    </citation>
    <scope>NUCLEOTIDE SEQUENCE [LARGE SCALE GENOMIC DNA]</scope>
    <source>
        <strain evidence="2 3">NRRL 3116</strain>
    </source>
</reference>
<dbReference type="InterPro" id="IPR023213">
    <property type="entry name" value="CAT-like_dom_sf"/>
</dbReference>
<dbReference type="RefSeq" id="XP_021880504.1">
    <property type="nucleotide sequence ID" value="XM_022024526.1"/>
</dbReference>
<accession>A0A1Y2GMJ0</accession>
<dbReference type="PANTHER" id="PTHR28037:SF1">
    <property type="entry name" value="ALCOHOL O-ACETYLTRANSFERASE 1-RELATED"/>
    <property type="match status" value="1"/>
</dbReference>
<protein>
    <submittedName>
        <fullName evidence="2">Alcohol acetyltransferase-domain-containing protein</fullName>
    </submittedName>
</protein>
<gene>
    <name evidence="2" type="ORF">BCR41DRAFT_355732</name>
</gene>
<dbReference type="OrthoDB" id="2150604at2759"/>
<dbReference type="Pfam" id="PF07247">
    <property type="entry name" value="AATase"/>
    <property type="match status" value="1"/>
</dbReference>
<feature type="compositionally biased region" description="Low complexity" evidence="1">
    <location>
        <begin position="427"/>
        <end position="445"/>
    </location>
</feature>
<dbReference type="STRING" id="64571.A0A1Y2GMJ0"/>
<dbReference type="Proteomes" id="UP000193648">
    <property type="component" value="Unassembled WGS sequence"/>
</dbReference>
<dbReference type="InParanoid" id="A0A1Y2GMJ0"/>
<comment type="caution">
    <text evidence="2">The sequence shown here is derived from an EMBL/GenBank/DDBJ whole genome shotgun (WGS) entry which is preliminary data.</text>
</comment>
<dbReference type="PANTHER" id="PTHR28037">
    <property type="entry name" value="ALCOHOL O-ACETYLTRANSFERASE 1-RELATED"/>
    <property type="match status" value="1"/>
</dbReference>
<dbReference type="GO" id="GO:0016740">
    <property type="term" value="F:transferase activity"/>
    <property type="evidence" value="ECO:0007669"/>
    <property type="project" value="UniProtKB-KW"/>
</dbReference>
<dbReference type="FunCoup" id="A0A1Y2GMJ0">
    <property type="interactions" value="2"/>
</dbReference>
<dbReference type="EMBL" id="MCFF01000023">
    <property type="protein sequence ID" value="ORZ13423.1"/>
    <property type="molecule type" value="Genomic_DNA"/>
</dbReference>
<dbReference type="SUPFAM" id="SSF52777">
    <property type="entry name" value="CoA-dependent acyltransferases"/>
    <property type="match status" value="2"/>
</dbReference>
<proteinExistence type="predicted"/>
<sequence length="548" mass="60659">MALPFVRKLANLDRYSLARANAGIYFNVVVGTRLRLQSDPNSSATAPLKIPTETAQWVELLAGPLTWLIQKHPTLSVVVGDHLGGEPKFLRMPTVDITRIIRVTSIQHRNDITQVLEREHSLPFDLLDTQVPLWRIIVVHVQADDTFFLLHVYLHVIGDGRSGMGLTQQLVERLNLQVQEQAQTQVKTPLSTVVVAPTAPLPPPLEERVRCSPGVITLAKAFTTGLLLPASVKKAIEPKYWGGECDATLEGPVITQMAIWYLTREETKQLIQVAKTRKTTVQSILYSASCFAMKAVYLSHLENEHEPKTSKDKIVFATPVSLRPLLSPPISAEVQGNFVSEIMTKGIHVKLDTEFWDLTNAYRDQVVKATSTKKGVQDLLEHTGLLEYLPNHPGGWEDFVRDYTVKELHGRLATIKLSNLGKGWDQSTSAPASISKESSSPESTSASSTVVYKIEDAVFSQSSCITCSAVTLNAATANGVLSMTCVWHKQTFKDREQVELFMKEFKRMVLQAIEPERKEYLFRDALLSSAITSAGANASASSVDSCNK</sequence>
<name>A0A1Y2GMJ0_9FUNG</name>